<feature type="chain" id="PRO_5004262253" evidence="1">
    <location>
        <begin position="23"/>
        <end position="186"/>
    </location>
</feature>
<protein>
    <submittedName>
        <fullName evidence="2">Uncharacterized protein</fullName>
    </submittedName>
</protein>
<gene>
    <name evidence="2" type="ordered locus">IL2086</name>
</gene>
<dbReference type="OrthoDB" id="6183994at2"/>
<dbReference type="STRING" id="283942.IL2086"/>
<dbReference type="GeneID" id="41337275"/>
<dbReference type="EMBL" id="AE017340">
    <property type="protein sequence ID" value="AAV82918.1"/>
    <property type="molecule type" value="Genomic_DNA"/>
</dbReference>
<keyword evidence="1" id="KW-0732">Signal</keyword>
<proteinExistence type="predicted"/>
<dbReference type="eggNOG" id="ENOG503390H">
    <property type="taxonomic scope" value="Bacteria"/>
</dbReference>
<evidence type="ECO:0000256" key="1">
    <source>
        <dbReference type="SAM" id="SignalP"/>
    </source>
</evidence>
<sequence>MKFTNLIITVFFVAFAVSPANSAELKQYDSIRAMISDKSDYSQENGTFKVLDLGTLPTIQLSTQIFPGDLPDVIRASTRRDILYGVYKTFLHTSYEEIVVVGVPVKFKSKIYVTKYREQIHITKSAATELAKKMLGANSLRDLVEEKNYGGYVIHTWSNLMNKALYNDQGAPEQDAFFKALKSAAK</sequence>
<dbReference type="Proteomes" id="UP000001171">
    <property type="component" value="Chromosome"/>
</dbReference>
<dbReference type="RefSeq" id="WP_011235314.1">
    <property type="nucleotide sequence ID" value="NC_006512.1"/>
</dbReference>
<dbReference type="HOGENOM" id="CLU_1452615_0_0_6"/>
<accession>Q5R185</accession>
<evidence type="ECO:0000313" key="3">
    <source>
        <dbReference type="Proteomes" id="UP000001171"/>
    </source>
</evidence>
<name>Q5R185_IDILO</name>
<evidence type="ECO:0000313" key="2">
    <source>
        <dbReference type="EMBL" id="AAV82918.1"/>
    </source>
</evidence>
<dbReference type="KEGG" id="ilo:IL2086"/>
<keyword evidence="3" id="KW-1185">Reference proteome</keyword>
<feature type="signal peptide" evidence="1">
    <location>
        <begin position="1"/>
        <end position="22"/>
    </location>
</feature>
<organism evidence="2 3">
    <name type="scientific">Idiomarina loihiensis (strain ATCC BAA-735 / DSM 15497 / L2-TR)</name>
    <dbReference type="NCBI Taxonomy" id="283942"/>
    <lineage>
        <taxon>Bacteria</taxon>
        <taxon>Pseudomonadati</taxon>
        <taxon>Pseudomonadota</taxon>
        <taxon>Gammaproteobacteria</taxon>
        <taxon>Alteromonadales</taxon>
        <taxon>Idiomarinaceae</taxon>
        <taxon>Idiomarina</taxon>
    </lineage>
</organism>
<dbReference type="AlphaFoldDB" id="Q5R185"/>
<reference evidence="2 3" key="1">
    <citation type="journal article" date="2004" name="Proc. Natl. Acad. Sci. U.S.A.">
        <title>Genome sequence of the deep-sea gamma-proteobacterium Idiomarina loihiensis reveals amino acid fermentation as a source of carbon and energy.</title>
        <authorList>
            <person name="Hou S."/>
            <person name="Saw J.H."/>
            <person name="Lee K.S."/>
            <person name="Freitas T.A."/>
            <person name="Belisle C."/>
            <person name="Kawarabayasi Y."/>
            <person name="Donachie S.P."/>
            <person name="Pikina A."/>
            <person name="Galperin M.Y."/>
            <person name="Koonin E.V."/>
            <person name="Makarova K.S."/>
            <person name="Omelchenko M.V."/>
            <person name="Sorokin A."/>
            <person name="Wolf Y.I."/>
            <person name="Li Q.X."/>
            <person name="Keum Y.S."/>
            <person name="Campbell S."/>
            <person name="Denery J."/>
            <person name="Aizawa S."/>
            <person name="Shibata S."/>
            <person name="Malahoff A."/>
            <person name="Alam M."/>
        </authorList>
    </citation>
    <scope>NUCLEOTIDE SEQUENCE [LARGE SCALE GENOMIC DNA]</scope>
    <source>
        <strain evidence="3">ATCC BAA-735 / DSM 15497 / L2-TR</strain>
    </source>
</reference>